<dbReference type="AlphaFoldDB" id="A0AAF0C874"/>
<accession>A0AAF0C874</accession>
<gene>
    <name evidence="1" type="ORF">SG34_024375</name>
</gene>
<reference evidence="1 2" key="1">
    <citation type="journal article" date="2015" name="Genome Announc.">
        <title>Draft Genome Sequences of Marine Isolates of Thalassomonas viridans and Thalassomonas actiniarum.</title>
        <authorList>
            <person name="Olonade I."/>
            <person name="van Zyl L.J."/>
            <person name="Trindade M."/>
        </authorList>
    </citation>
    <scope>NUCLEOTIDE SEQUENCE [LARGE SCALE GENOMIC DNA]</scope>
    <source>
        <strain evidence="1 2">XOM25</strain>
    </source>
</reference>
<dbReference type="EMBL" id="CP059733">
    <property type="protein sequence ID" value="WDE04438.1"/>
    <property type="molecule type" value="Genomic_DNA"/>
</dbReference>
<keyword evidence="2" id="KW-1185">Reference proteome</keyword>
<evidence type="ECO:0000313" key="2">
    <source>
        <dbReference type="Proteomes" id="UP000032352"/>
    </source>
</evidence>
<dbReference type="Proteomes" id="UP000032352">
    <property type="component" value="Chromosome"/>
</dbReference>
<organism evidence="1 2">
    <name type="scientific">Thalassomonas viridans</name>
    <dbReference type="NCBI Taxonomy" id="137584"/>
    <lineage>
        <taxon>Bacteria</taxon>
        <taxon>Pseudomonadati</taxon>
        <taxon>Pseudomonadota</taxon>
        <taxon>Gammaproteobacteria</taxon>
        <taxon>Alteromonadales</taxon>
        <taxon>Colwelliaceae</taxon>
        <taxon>Thalassomonas</taxon>
    </lineage>
</organism>
<name>A0AAF0C874_9GAMM</name>
<dbReference type="RefSeq" id="WP_044842012.1">
    <property type="nucleotide sequence ID" value="NZ_CP059733.1"/>
</dbReference>
<sequence>MVERIEATKVRLKLSESQEEQLAPLMEEYITARFKLLEKHGIKLSAGEKREKLSFSQLRAMSKDMKQLEESNNSKVAKILDEKQMEEYKKIQTENKKAFRNKIRNR</sequence>
<evidence type="ECO:0000313" key="1">
    <source>
        <dbReference type="EMBL" id="WDE04438.1"/>
    </source>
</evidence>
<proteinExistence type="predicted"/>
<reference evidence="1 2" key="2">
    <citation type="journal article" date="2022" name="Mar. Drugs">
        <title>Bioassay-Guided Fractionation Leads to the Detection of Cholic Acid Generated by the Rare Thalassomonas sp.</title>
        <authorList>
            <person name="Pheiffer F."/>
            <person name="Schneider Y.K."/>
            <person name="Hansen E.H."/>
            <person name="Andersen J.H."/>
            <person name="Isaksson J."/>
            <person name="Busche T."/>
            <person name="R C."/>
            <person name="Kalinowski J."/>
            <person name="Zyl L.V."/>
            <person name="Trindade M."/>
        </authorList>
    </citation>
    <scope>NUCLEOTIDE SEQUENCE [LARGE SCALE GENOMIC DNA]</scope>
    <source>
        <strain evidence="1 2">XOM25</strain>
    </source>
</reference>
<protein>
    <submittedName>
        <fullName evidence="1">Uncharacterized protein</fullName>
    </submittedName>
</protein>
<dbReference type="KEGG" id="tvd:SG34_024375"/>